<reference evidence="2 3" key="1">
    <citation type="submission" date="2022-12" db="EMBL/GenBank/DDBJ databases">
        <title>Chromosome-level genome of Tegillarca granosa.</title>
        <authorList>
            <person name="Kim J."/>
        </authorList>
    </citation>
    <scope>NUCLEOTIDE SEQUENCE [LARGE SCALE GENOMIC DNA]</scope>
    <source>
        <strain evidence="2">Teg-2019</strain>
        <tissue evidence="2">Adductor muscle</tissue>
    </source>
</reference>
<dbReference type="PROSITE" id="PS50041">
    <property type="entry name" value="C_TYPE_LECTIN_2"/>
    <property type="match status" value="1"/>
</dbReference>
<name>A0ABQ9E7K3_TEGGR</name>
<feature type="domain" description="C-type lectin" evidence="1">
    <location>
        <begin position="63"/>
        <end position="142"/>
    </location>
</feature>
<evidence type="ECO:0000313" key="2">
    <source>
        <dbReference type="EMBL" id="KAJ8301356.1"/>
    </source>
</evidence>
<accession>A0ABQ9E7K3</accession>
<dbReference type="InterPro" id="IPR016187">
    <property type="entry name" value="CTDL_fold"/>
</dbReference>
<keyword evidence="3" id="KW-1185">Reference proteome</keyword>
<evidence type="ECO:0000259" key="1">
    <source>
        <dbReference type="PROSITE" id="PS50041"/>
    </source>
</evidence>
<dbReference type="Proteomes" id="UP001217089">
    <property type="component" value="Unassembled WGS sequence"/>
</dbReference>
<gene>
    <name evidence="2" type="ORF">KUTeg_020343</name>
</gene>
<dbReference type="EMBL" id="JARBDR010000918">
    <property type="protein sequence ID" value="KAJ8301356.1"/>
    <property type="molecule type" value="Genomic_DNA"/>
</dbReference>
<dbReference type="Gene3D" id="3.10.100.10">
    <property type="entry name" value="Mannose-Binding Protein A, subunit A"/>
    <property type="match status" value="1"/>
</dbReference>
<dbReference type="InterPro" id="IPR001304">
    <property type="entry name" value="C-type_lectin-like"/>
</dbReference>
<protein>
    <recommendedName>
        <fullName evidence="1">C-type lectin domain-containing protein</fullName>
    </recommendedName>
</protein>
<sequence length="142" mass="16112">MFEAAFNDTTDNACSIKQELSSTKFQLEKLKRESSETVSKPTNTIYYVVILPLKSRLCFLHICKASEKIKGGLNTHLSIHNLSRTEKEGRIGYWIGGSDVEIEGVWIWMKNWQPGEPNHSGGHEDCLLFYAGANTFQWVDAE</sequence>
<organism evidence="2 3">
    <name type="scientific">Tegillarca granosa</name>
    <name type="common">Malaysian cockle</name>
    <name type="synonym">Anadara granosa</name>
    <dbReference type="NCBI Taxonomy" id="220873"/>
    <lineage>
        <taxon>Eukaryota</taxon>
        <taxon>Metazoa</taxon>
        <taxon>Spiralia</taxon>
        <taxon>Lophotrochozoa</taxon>
        <taxon>Mollusca</taxon>
        <taxon>Bivalvia</taxon>
        <taxon>Autobranchia</taxon>
        <taxon>Pteriomorphia</taxon>
        <taxon>Arcoida</taxon>
        <taxon>Arcoidea</taxon>
        <taxon>Arcidae</taxon>
        <taxon>Tegillarca</taxon>
    </lineage>
</organism>
<dbReference type="InterPro" id="IPR016186">
    <property type="entry name" value="C-type_lectin-like/link_sf"/>
</dbReference>
<comment type="caution">
    <text evidence="2">The sequence shown here is derived from an EMBL/GenBank/DDBJ whole genome shotgun (WGS) entry which is preliminary data.</text>
</comment>
<proteinExistence type="predicted"/>
<dbReference type="SUPFAM" id="SSF56436">
    <property type="entry name" value="C-type lectin-like"/>
    <property type="match status" value="1"/>
</dbReference>
<evidence type="ECO:0000313" key="3">
    <source>
        <dbReference type="Proteomes" id="UP001217089"/>
    </source>
</evidence>